<dbReference type="SUPFAM" id="SSF52047">
    <property type="entry name" value="RNI-like"/>
    <property type="match status" value="1"/>
</dbReference>
<organism evidence="2 3">
    <name type="scientific">Erythroxylum novogranatense</name>
    <dbReference type="NCBI Taxonomy" id="1862640"/>
    <lineage>
        <taxon>Eukaryota</taxon>
        <taxon>Viridiplantae</taxon>
        <taxon>Streptophyta</taxon>
        <taxon>Embryophyta</taxon>
        <taxon>Tracheophyta</taxon>
        <taxon>Spermatophyta</taxon>
        <taxon>Magnoliopsida</taxon>
        <taxon>eudicotyledons</taxon>
        <taxon>Gunneridae</taxon>
        <taxon>Pentapetalae</taxon>
        <taxon>rosids</taxon>
        <taxon>fabids</taxon>
        <taxon>Malpighiales</taxon>
        <taxon>Erythroxylaceae</taxon>
        <taxon>Erythroxylum</taxon>
    </lineage>
</organism>
<gene>
    <name evidence="2" type="ORF">K2173_027257</name>
</gene>
<reference evidence="2 3" key="1">
    <citation type="submission" date="2021-09" db="EMBL/GenBank/DDBJ databases">
        <title>Genomic insights and catalytic innovation underlie evolution of tropane alkaloids biosynthesis.</title>
        <authorList>
            <person name="Wang Y.-J."/>
            <person name="Tian T."/>
            <person name="Huang J.-P."/>
            <person name="Huang S.-X."/>
        </authorList>
    </citation>
    <scope>NUCLEOTIDE SEQUENCE [LARGE SCALE GENOMIC DNA]</scope>
    <source>
        <strain evidence="2">KIB-2018</strain>
        <tissue evidence="2">Leaf</tissue>
    </source>
</reference>
<dbReference type="InterPro" id="IPR001810">
    <property type="entry name" value="F-box_dom"/>
</dbReference>
<dbReference type="Proteomes" id="UP001159364">
    <property type="component" value="Linkage Group LG02"/>
</dbReference>
<dbReference type="PANTHER" id="PTHR38926:SF80">
    <property type="entry name" value="F-BOX DOMAIN, LEUCINE-RICH REPEAT DOMAIN SUPERFAMILY"/>
    <property type="match status" value="1"/>
</dbReference>
<accession>A0AAV8U212</accession>
<dbReference type="Gene3D" id="3.80.10.10">
    <property type="entry name" value="Ribonuclease Inhibitor"/>
    <property type="match status" value="1"/>
</dbReference>
<comment type="caution">
    <text evidence="2">The sequence shown here is derived from an EMBL/GenBank/DDBJ whole genome shotgun (WGS) entry which is preliminary data.</text>
</comment>
<proteinExistence type="predicted"/>
<dbReference type="PANTHER" id="PTHR38926">
    <property type="entry name" value="F-BOX DOMAIN CONTAINING PROTEIN, EXPRESSED"/>
    <property type="match status" value="1"/>
</dbReference>
<name>A0AAV8U212_9ROSI</name>
<evidence type="ECO:0000313" key="3">
    <source>
        <dbReference type="Proteomes" id="UP001159364"/>
    </source>
</evidence>
<sequence>MEDQSVYRRWDELIPDALGLIFANLSLQEKLTVVPRVCKSWCRAVSGPYCWQEIDIDEWSKSCKPDYIDRMLRMLIMRSSGSLHKLCVSGLYSDASFTFLAEHTGSLQTLRLTRSEISDSIVEQISGRLSTVTFLDLSYCGKIGARAFEAIGKHCKLLVGLCRNMYPLMDGDKSQEDEANAIATTMPKLKRLEIAYLRISTDGVLKILSGCPELEYLDLRGCWEVELDISFLMEKFPKLKTLGPLVMDFYEMDWDSDSSEYLPWEFVTGDDGEYNDDDDNSLDELWDDERRLEELELRFYEEMEDACLNRLFGWHPSP</sequence>
<feature type="domain" description="F-box" evidence="1">
    <location>
        <begin position="10"/>
        <end position="52"/>
    </location>
</feature>
<dbReference type="InterPro" id="IPR032675">
    <property type="entry name" value="LRR_dom_sf"/>
</dbReference>
<evidence type="ECO:0000313" key="2">
    <source>
        <dbReference type="EMBL" id="KAJ8772080.1"/>
    </source>
</evidence>
<dbReference type="Pfam" id="PF00646">
    <property type="entry name" value="F-box"/>
    <property type="match status" value="1"/>
</dbReference>
<dbReference type="FunFam" id="1.20.1280.50:FF:000022">
    <property type="entry name" value="F-box protein FBW2"/>
    <property type="match status" value="1"/>
</dbReference>
<protein>
    <recommendedName>
        <fullName evidence="1">F-box domain-containing protein</fullName>
    </recommendedName>
</protein>
<keyword evidence="3" id="KW-1185">Reference proteome</keyword>
<dbReference type="AlphaFoldDB" id="A0AAV8U212"/>
<dbReference type="Gene3D" id="1.20.1280.50">
    <property type="match status" value="1"/>
</dbReference>
<dbReference type="EMBL" id="JAIWQS010000002">
    <property type="protein sequence ID" value="KAJ8772080.1"/>
    <property type="molecule type" value="Genomic_DNA"/>
</dbReference>
<evidence type="ECO:0000259" key="1">
    <source>
        <dbReference type="Pfam" id="PF00646"/>
    </source>
</evidence>